<dbReference type="Proteomes" id="UP000222310">
    <property type="component" value="Unassembled WGS sequence"/>
</dbReference>
<protein>
    <submittedName>
        <fullName evidence="1">Uncharacterized protein</fullName>
    </submittedName>
</protein>
<dbReference type="AlphaFoldDB" id="A0A9Q5ZGQ5"/>
<dbReference type="GeneID" id="57092073"/>
<sequence>MSKQERKIIINIFPACITNSGKTHVDEQVRTQDPGNWDGIGDSSYRCYMQISGFTISGRGQKIV</sequence>
<evidence type="ECO:0000313" key="1">
    <source>
        <dbReference type="EMBL" id="PHK07250.1"/>
    </source>
</evidence>
<accession>A0A9Q5ZGQ5</accession>
<name>A0A9Q5ZGQ5_NOSLI</name>
<evidence type="ECO:0000313" key="2">
    <source>
        <dbReference type="Proteomes" id="UP000222310"/>
    </source>
</evidence>
<proteinExistence type="predicted"/>
<organism evidence="1 2">
    <name type="scientific">Nostoc linckia z8</name>
    <dbReference type="NCBI Taxonomy" id="1628746"/>
    <lineage>
        <taxon>Bacteria</taxon>
        <taxon>Bacillati</taxon>
        <taxon>Cyanobacteriota</taxon>
        <taxon>Cyanophyceae</taxon>
        <taxon>Nostocales</taxon>
        <taxon>Nostocaceae</taxon>
        <taxon>Nostoc</taxon>
    </lineage>
</organism>
<dbReference type="RefSeq" id="WP_099065885.1">
    <property type="nucleotide sequence ID" value="NZ_LAHD01000002.1"/>
</dbReference>
<gene>
    <name evidence="1" type="ORF">VF08_01220</name>
</gene>
<reference evidence="1 2" key="1">
    <citation type="submission" date="2015-02" db="EMBL/GenBank/DDBJ databases">
        <title>Nostoc linckia genome annotation.</title>
        <authorList>
            <person name="Zhou Z."/>
        </authorList>
    </citation>
    <scope>NUCLEOTIDE SEQUENCE [LARGE SCALE GENOMIC DNA]</scope>
    <source>
        <strain evidence="2">z8</strain>
    </source>
</reference>
<dbReference type="EMBL" id="LAHD01000002">
    <property type="protein sequence ID" value="PHK07250.1"/>
    <property type="molecule type" value="Genomic_DNA"/>
</dbReference>
<comment type="caution">
    <text evidence="1">The sequence shown here is derived from an EMBL/GenBank/DDBJ whole genome shotgun (WGS) entry which is preliminary data.</text>
</comment>